<evidence type="ECO:0000313" key="2">
    <source>
        <dbReference type="EMBL" id="MDX3129380.1"/>
    </source>
</evidence>
<accession>A0AAJ2PKU9</accession>
<proteinExistence type="predicted"/>
<dbReference type="AlphaFoldDB" id="A0AAJ2PKU9"/>
<organism evidence="2 3">
    <name type="scientific">Streptomyces europaeiscabiei</name>
    <dbReference type="NCBI Taxonomy" id="146819"/>
    <lineage>
        <taxon>Bacteria</taxon>
        <taxon>Bacillati</taxon>
        <taxon>Actinomycetota</taxon>
        <taxon>Actinomycetes</taxon>
        <taxon>Kitasatosporales</taxon>
        <taxon>Streptomycetaceae</taxon>
        <taxon>Streptomyces</taxon>
    </lineage>
</organism>
<evidence type="ECO:0000256" key="1">
    <source>
        <dbReference type="SAM" id="MobiDB-lite"/>
    </source>
</evidence>
<gene>
    <name evidence="2" type="ORF">PV367_06075</name>
</gene>
<protein>
    <recommendedName>
        <fullName evidence="4">BON domain-containing protein</fullName>
    </recommendedName>
</protein>
<dbReference type="RefSeq" id="WP_319689909.1">
    <property type="nucleotide sequence ID" value="NZ_JARAWN010000022.1"/>
</dbReference>
<comment type="caution">
    <text evidence="2">The sequence shown here is derived from an EMBL/GenBank/DDBJ whole genome shotgun (WGS) entry which is preliminary data.</text>
</comment>
<feature type="region of interest" description="Disordered" evidence="1">
    <location>
        <begin position="1"/>
        <end position="23"/>
    </location>
</feature>
<evidence type="ECO:0000313" key="3">
    <source>
        <dbReference type="Proteomes" id="UP001273589"/>
    </source>
</evidence>
<sequence length="102" mass="10866">MATGHDHPPVNGPGNRAAHPAAHSEYRIAHLEERLARSELAELGMRIEARGDAVHITGSASTPADREEILRIAADELPGVAVRADIALADVTAPDHRPEELS</sequence>
<evidence type="ECO:0008006" key="4">
    <source>
        <dbReference type="Google" id="ProtNLM"/>
    </source>
</evidence>
<dbReference type="Proteomes" id="UP001273589">
    <property type="component" value="Unassembled WGS sequence"/>
</dbReference>
<dbReference type="EMBL" id="JARAWN010000022">
    <property type="protein sequence ID" value="MDX3129380.1"/>
    <property type="molecule type" value="Genomic_DNA"/>
</dbReference>
<name>A0AAJ2PKU9_9ACTN</name>
<reference evidence="2" key="1">
    <citation type="journal article" date="2023" name="Microb. Genom.">
        <title>Mesoterricola silvestris gen. nov., sp. nov., Mesoterricola sediminis sp. nov., Geothrix oryzae sp. nov., Geothrix edaphica sp. nov., Geothrix rubra sp. nov., and Geothrix limicola sp. nov., six novel members of Acidobacteriota isolated from soils.</title>
        <authorList>
            <person name="Weisberg A.J."/>
            <person name="Pearce E."/>
            <person name="Kramer C.G."/>
            <person name="Chang J.H."/>
            <person name="Clarke C.R."/>
        </authorList>
    </citation>
    <scope>NUCLEOTIDE SEQUENCE</scope>
    <source>
        <strain evidence="2">ND06-05F</strain>
    </source>
</reference>